<dbReference type="AlphaFoldDB" id="A0A0F8A695"/>
<sequence>MVQVIQECASLVFHYCLEDPDRTLAKLCTTVEHLLSRSADLNARLEPGGAAILHRLSLLCRYWAEEWDFDRRRYKLEFWQHILLTRMVLMLRTRGARADMVCGGKTAVQELQDVLALSAPHMRRLFERSIWALENNVGEMSCPLCYAHHQPVAEAA</sequence>
<dbReference type="Proteomes" id="UP000054481">
    <property type="component" value="Unassembled WGS sequence"/>
</dbReference>
<proteinExistence type="predicted"/>
<keyword evidence="2" id="KW-1185">Reference proteome</keyword>
<gene>
    <name evidence="1" type="ORF">HIM_04025</name>
</gene>
<dbReference type="EMBL" id="KQ030510">
    <property type="protein sequence ID" value="KJZ76689.1"/>
    <property type="molecule type" value="Genomic_DNA"/>
</dbReference>
<organism evidence="1 2">
    <name type="scientific">Hirsutella minnesotensis 3608</name>
    <dbReference type="NCBI Taxonomy" id="1043627"/>
    <lineage>
        <taxon>Eukaryota</taxon>
        <taxon>Fungi</taxon>
        <taxon>Dikarya</taxon>
        <taxon>Ascomycota</taxon>
        <taxon>Pezizomycotina</taxon>
        <taxon>Sordariomycetes</taxon>
        <taxon>Hypocreomycetidae</taxon>
        <taxon>Hypocreales</taxon>
        <taxon>Ophiocordycipitaceae</taxon>
        <taxon>Hirsutella</taxon>
    </lineage>
</organism>
<evidence type="ECO:0000313" key="2">
    <source>
        <dbReference type="Proteomes" id="UP000054481"/>
    </source>
</evidence>
<accession>A0A0F8A695</accession>
<evidence type="ECO:0000313" key="1">
    <source>
        <dbReference type="EMBL" id="KJZ76689.1"/>
    </source>
</evidence>
<name>A0A0F8A695_9HYPO</name>
<reference evidence="1 2" key="1">
    <citation type="journal article" date="2014" name="Genome Biol. Evol.">
        <title>Comparative genomics and transcriptomics analyses reveal divergent lifestyle features of nematode endoparasitic fungus Hirsutella minnesotensis.</title>
        <authorList>
            <person name="Lai Y."/>
            <person name="Liu K."/>
            <person name="Zhang X."/>
            <person name="Zhang X."/>
            <person name="Li K."/>
            <person name="Wang N."/>
            <person name="Shu C."/>
            <person name="Wu Y."/>
            <person name="Wang C."/>
            <person name="Bushley K.E."/>
            <person name="Xiang M."/>
            <person name="Liu X."/>
        </authorList>
    </citation>
    <scope>NUCLEOTIDE SEQUENCE [LARGE SCALE GENOMIC DNA]</scope>
    <source>
        <strain evidence="1 2">3608</strain>
    </source>
</reference>
<protein>
    <submittedName>
        <fullName evidence="1">Uncharacterized protein</fullName>
    </submittedName>
</protein>